<reference evidence="2" key="1">
    <citation type="submission" date="2019-10" db="EMBL/GenBank/DDBJ databases">
        <title>Whole genome sequencing of Borrelia miyamotoi strains isolated in Europe.</title>
        <authorList>
            <person name="Sprong H."/>
            <person name="Azagi T."/>
            <person name="Kuleshov K.V."/>
            <person name="Platonov A.E."/>
            <person name="Hoornstra D."/>
            <person name="Hovius J.W."/>
        </authorList>
    </citation>
    <scope>NUCLEOTIDE SEQUENCE</scope>
    <source>
        <strain evidence="3">NL-IR-1</strain>
        <strain evidence="2">NL-IR-2</strain>
        <plasmid evidence="2">unnamed</plasmid>
    </source>
</reference>
<protein>
    <submittedName>
        <fullName evidence="2">ParA family protein</fullName>
    </submittedName>
</protein>
<gene>
    <name evidence="2" type="ORF">F9Y90_05210</name>
    <name evidence="3" type="ORF">F9Y91_05225</name>
    <name evidence="4" type="ORF">O5404_05690</name>
</gene>
<geneLocation type="plasmid" evidence="2">
    <name>unnamed</name>
</geneLocation>
<evidence type="ECO:0000259" key="1">
    <source>
        <dbReference type="Pfam" id="PF13614"/>
    </source>
</evidence>
<feature type="domain" description="AAA" evidence="1">
    <location>
        <begin position="7"/>
        <end position="175"/>
    </location>
</feature>
<dbReference type="EMBL" id="CP044635">
    <property type="protein sequence ID" value="QFP42503.1"/>
    <property type="molecule type" value="Genomic_DNA"/>
</dbReference>
<dbReference type="InterPro" id="IPR027417">
    <property type="entry name" value="P-loop_NTPase"/>
</dbReference>
<dbReference type="EMBL" id="CP044796">
    <property type="protein sequence ID" value="QFP48625.1"/>
    <property type="molecule type" value="Genomic_DNA"/>
</dbReference>
<keyword evidence="2" id="KW-0614">Plasmid</keyword>
<dbReference type="Proteomes" id="UP001164513">
    <property type="component" value="Plasmid pZSt-cp30-5xcp24-1"/>
</dbReference>
<evidence type="ECO:0000313" key="3">
    <source>
        <dbReference type="EMBL" id="QFP48625.1"/>
    </source>
</evidence>
<dbReference type="Pfam" id="PF13614">
    <property type="entry name" value="AAA_31"/>
    <property type="match status" value="1"/>
</dbReference>
<evidence type="ECO:0000313" key="2">
    <source>
        <dbReference type="EMBL" id="QFP42503.1"/>
    </source>
</evidence>
<proteinExistence type="predicted"/>
<sequence length="246" mass="28307">MDKKKPKIITIASIKGGVGKSTTSIILATLLAQKCKVLLIDMDTQASTTSYFYERIDKLNVNLTKINIYEILRENIDIDNSIINIDGSLDLIPSYLTLHNFTDEKIDCKDILLKTSLGTLCFEYDYIVIDTNPSLDITLKNALMCSDYVIIPMTAEKWAVESLDLFNFFMKKLKLSLPIFLIITRFRKNKTHKALFEVLKKDDGFLGIISEREDLNRRIAENNTFDLSKDYIKEYESILEIFFSKI</sequence>
<organism evidence="2">
    <name type="scientific">Borrelia miyamotoi</name>
    <dbReference type="NCBI Taxonomy" id="47466"/>
    <lineage>
        <taxon>Bacteria</taxon>
        <taxon>Pseudomonadati</taxon>
        <taxon>Spirochaetota</taxon>
        <taxon>Spirochaetia</taxon>
        <taxon>Spirochaetales</taxon>
        <taxon>Borreliaceae</taxon>
        <taxon>Borrelia</taxon>
    </lineage>
</organism>
<evidence type="ECO:0000313" key="4">
    <source>
        <dbReference type="EMBL" id="WAZ72538.1"/>
    </source>
</evidence>
<dbReference type="EMBL" id="CP114724">
    <property type="protein sequence ID" value="WAZ72538.1"/>
    <property type="molecule type" value="Genomic_DNA"/>
</dbReference>
<dbReference type="PANTHER" id="PTHR13696">
    <property type="entry name" value="P-LOOP CONTAINING NUCLEOSIDE TRIPHOSPHATE HYDROLASE"/>
    <property type="match status" value="1"/>
</dbReference>
<dbReference type="Gene3D" id="3.40.50.300">
    <property type="entry name" value="P-loop containing nucleotide triphosphate hydrolases"/>
    <property type="match status" value="1"/>
</dbReference>
<dbReference type="InterPro" id="IPR025669">
    <property type="entry name" value="AAA_dom"/>
</dbReference>
<dbReference type="AlphaFoldDB" id="A0A5P8ARQ7"/>
<accession>A0A5P8ARQ7</accession>
<dbReference type="InterPro" id="IPR050678">
    <property type="entry name" value="DNA_Partitioning_ATPase"/>
</dbReference>
<dbReference type="PANTHER" id="PTHR13696:SF52">
    <property type="entry name" value="PARA FAMILY PROTEIN CT_582"/>
    <property type="match status" value="1"/>
</dbReference>
<dbReference type="RefSeq" id="WP_152301198.1">
    <property type="nucleotide sequence ID" value="NZ_CP044635.1"/>
</dbReference>
<dbReference type="CDD" id="cd02042">
    <property type="entry name" value="ParAB_family"/>
    <property type="match status" value="1"/>
</dbReference>
<name>A0A5P8ARQ7_9SPIR</name>
<geneLocation type="plasmid" evidence="4 5">
    <name>pZSt-cp30-5xcp24-1</name>
</geneLocation>
<evidence type="ECO:0000313" key="5">
    <source>
        <dbReference type="Proteomes" id="UP001164513"/>
    </source>
</evidence>
<dbReference type="SUPFAM" id="SSF52540">
    <property type="entry name" value="P-loop containing nucleoside triphosphate hydrolases"/>
    <property type="match status" value="1"/>
</dbReference>
<reference evidence="4" key="2">
    <citation type="submission" date="2022-12" db="EMBL/GenBank/DDBJ databases">
        <title>B. miyamotoi WGS.</title>
        <authorList>
            <person name="Gabriele M."/>
            <person name="Kuleshov K.V."/>
            <person name="Hepner S."/>
            <person name="Hoornstra D."/>
            <person name="Hovius J.W."/>
            <person name="Platonov A.E."/>
            <person name="Fingerle V."/>
            <person name="Strube C."/>
        </authorList>
    </citation>
    <scope>NUCLEOTIDE SEQUENCE</scope>
    <source>
        <strain evidence="4">ZStruIII14-9</strain>
        <plasmid evidence="4">pZSt-cp30-5xcp24-1</plasmid>
    </source>
</reference>